<dbReference type="Gene3D" id="3.40.50.720">
    <property type="entry name" value="NAD(P)-binding Rossmann-like Domain"/>
    <property type="match status" value="1"/>
</dbReference>
<dbReference type="Pfam" id="PF13602">
    <property type="entry name" value="ADH_zinc_N_2"/>
    <property type="match status" value="1"/>
</dbReference>
<dbReference type="CDD" id="cd05289">
    <property type="entry name" value="MDR_like_2"/>
    <property type="match status" value="1"/>
</dbReference>
<dbReference type="InterPro" id="IPR013154">
    <property type="entry name" value="ADH-like_N"/>
</dbReference>
<dbReference type="InterPro" id="IPR011032">
    <property type="entry name" value="GroES-like_sf"/>
</dbReference>
<dbReference type="InterPro" id="IPR036291">
    <property type="entry name" value="NAD(P)-bd_dom_sf"/>
</dbReference>
<gene>
    <name evidence="3" type="ORF">ACFQB0_00305</name>
</gene>
<evidence type="ECO:0000256" key="1">
    <source>
        <dbReference type="ARBA" id="ARBA00023002"/>
    </source>
</evidence>
<dbReference type="InterPro" id="IPR002364">
    <property type="entry name" value="Quin_OxRdtase/zeta-crystal_CS"/>
</dbReference>
<protein>
    <submittedName>
        <fullName evidence="3">NADP-dependent oxidoreductase</fullName>
        <ecNumber evidence="3">1.-.-.-</ecNumber>
    </submittedName>
</protein>
<dbReference type="SMART" id="SM00829">
    <property type="entry name" value="PKS_ER"/>
    <property type="match status" value="1"/>
</dbReference>
<keyword evidence="4" id="KW-1185">Reference proteome</keyword>
<evidence type="ECO:0000313" key="4">
    <source>
        <dbReference type="Proteomes" id="UP001596306"/>
    </source>
</evidence>
<dbReference type="Pfam" id="PF08240">
    <property type="entry name" value="ADH_N"/>
    <property type="match status" value="1"/>
</dbReference>
<dbReference type="Proteomes" id="UP001596306">
    <property type="component" value="Unassembled WGS sequence"/>
</dbReference>
<evidence type="ECO:0000259" key="2">
    <source>
        <dbReference type="SMART" id="SM00829"/>
    </source>
</evidence>
<dbReference type="SUPFAM" id="SSF50129">
    <property type="entry name" value="GroES-like"/>
    <property type="match status" value="1"/>
</dbReference>
<keyword evidence="1 3" id="KW-0560">Oxidoreductase</keyword>
<comment type="caution">
    <text evidence="3">The sequence shown here is derived from an EMBL/GenBank/DDBJ whole genome shotgun (WGS) entry which is preliminary data.</text>
</comment>
<organism evidence="3 4">
    <name type="scientific">Luethyella okanaganae</name>
    <dbReference type="NCBI Taxonomy" id="69372"/>
    <lineage>
        <taxon>Bacteria</taxon>
        <taxon>Bacillati</taxon>
        <taxon>Actinomycetota</taxon>
        <taxon>Actinomycetes</taxon>
        <taxon>Micrococcales</taxon>
        <taxon>Microbacteriaceae</taxon>
        <taxon>Luethyella</taxon>
    </lineage>
</organism>
<name>A0ABW1VBR0_9MICO</name>
<proteinExistence type="predicted"/>
<accession>A0ABW1VBR0</accession>
<sequence>MSETMRALVIDRTGDPDELHIAEVPRPLLIGDEVLVRVAAAGVNPIDAKTRAGRGVSAAIERFPCVLGNDFSGVVEAVPYSDHPLQPGTAVYGMGRVPRLSGSFAEFVSVSSMSIARKPANLGHVEAAAVPVAALTAWGMVVHLAKAHAGQRMLVHAGSGGVGHFAVQFARFFGAQVVATGSARNADFLRELGAVDVIDYSTQRFEDAVEGMDVVIDLIGNVADDTGTRSLEVLRPGGLLVNAPTGSWPTMAEDAAARGIRATGFNVSPDARTLGIITRIIESGDVRVHVDRVLDLAEGADAHRAIEDGHVRGKLVLRVAEL</sequence>
<dbReference type="RefSeq" id="WP_386726112.1">
    <property type="nucleotide sequence ID" value="NZ_JBHSTP010000001.1"/>
</dbReference>
<reference evidence="4" key="1">
    <citation type="journal article" date="2019" name="Int. J. Syst. Evol. Microbiol.">
        <title>The Global Catalogue of Microorganisms (GCM) 10K type strain sequencing project: providing services to taxonomists for standard genome sequencing and annotation.</title>
        <authorList>
            <consortium name="The Broad Institute Genomics Platform"/>
            <consortium name="The Broad Institute Genome Sequencing Center for Infectious Disease"/>
            <person name="Wu L."/>
            <person name="Ma J."/>
        </authorList>
    </citation>
    <scope>NUCLEOTIDE SEQUENCE [LARGE SCALE GENOMIC DNA]</scope>
    <source>
        <strain evidence="4">CCUG 43304</strain>
    </source>
</reference>
<dbReference type="EC" id="1.-.-.-" evidence="3"/>
<dbReference type="PANTHER" id="PTHR11695">
    <property type="entry name" value="ALCOHOL DEHYDROGENASE RELATED"/>
    <property type="match status" value="1"/>
</dbReference>
<dbReference type="EMBL" id="JBHSTP010000001">
    <property type="protein sequence ID" value="MFC6354555.1"/>
    <property type="molecule type" value="Genomic_DNA"/>
</dbReference>
<dbReference type="GO" id="GO:0016491">
    <property type="term" value="F:oxidoreductase activity"/>
    <property type="evidence" value="ECO:0007669"/>
    <property type="project" value="UniProtKB-KW"/>
</dbReference>
<dbReference type="InterPro" id="IPR050700">
    <property type="entry name" value="YIM1/Zinc_Alcohol_DH_Fams"/>
</dbReference>
<dbReference type="SUPFAM" id="SSF51735">
    <property type="entry name" value="NAD(P)-binding Rossmann-fold domains"/>
    <property type="match status" value="1"/>
</dbReference>
<dbReference type="PROSITE" id="PS01162">
    <property type="entry name" value="QOR_ZETA_CRYSTAL"/>
    <property type="match status" value="1"/>
</dbReference>
<feature type="domain" description="Enoyl reductase (ER)" evidence="2">
    <location>
        <begin position="14"/>
        <end position="317"/>
    </location>
</feature>
<dbReference type="PANTHER" id="PTHR11695:SF294">
    <property type="entry name" value="RETICULON-4-INTERACTING PROTEIN 1, MITOCHONDRIAL"/>
    <property type="match status" value="1"/>
</dbReference>
<dbReference type="InterPro" id="IPR020843">
    <property type="entry name" value="ER"/>
</dbReference>
<dbReference type="Gene3D" id="3.90.180.10">
    <property type="entry name" value="Medium-chain alcohol dehydrogenases, catalytic domain"/>
    <property type="match status" value="1"/>
</dbReference>
<evidence type="ECO:0000313" key="3">
    <source>
        <dbReference type="EMBL" id="MFC6354555.1"/>
    </source>
</evidence>